<dbReference type="AlphaFoldDB" id="A0AAE3NBD9"/>
<evidence type="ECO:0000256" key="4">
    <source>
        <dbReference type="ARBA" id="ARBA00022764"/>
    </source>
</evidence>
<dbReference type="CDD" id="cd16327">
    <property type="entry name" value="RseB"/>
    <property type="match status" value="1"/>
</dbReference>
<evidence type="ECO:0000256" key="5">
    <source>
        <dbReference type="SAM" id="SignalP"/>
    </source>
</evidence>
<dbReference type="RefSeq" id="WP_271427781.1">
    <property type="nucleotide sequence ID" value="NZ_JAQIPB010000003.1"/>
</dbReference>
<dbReference type="Proteomes" id="UP001212602">
    <property type="component" value="Unassembled WGS sequence"/>
</dbReference>
<proteinExistence type="inferred from homology"/>
<feature type="signal peptide" evidence="5">
    <location>
        <begin position="1"/>
        <end position="17"/>
    </location>
</feature>
<comment type="caution">
    <text evidence="8">The sequence shown here is derived from an EMBL/GenBank/DDBJ whole genome shotgun (WGS) entry which is preliminary data.</text>
</comment>
<protein>
    <submittedName>
        <fullName evidence="8">MucB/RseB C-terminal domain-containing protein</fullName>
    </submittedName>
</protein>
<dbReference type="GO" id="GO:0030288">
    <property type="term" value="C:outer membrane-bounded periplasmic space"/>
    <property type="evidence" value="ECO:0007669"/>
    <property type="project" value="TreeGrafter"/>
</dbReference>
<evidence type="ECO:0000256" key="3">
    <source>
        <dbReference type="ARBA" id="ARBA00022729"/>
    </source>
</evidence>
<dbReference type="GO" id="GO:0032885">
    <property type="term" value="P:regulation of polysaccharide biosynthetic process"/>
    <property type="evidence" value="ECO:0007669"/>
    <property type="project" value="TreeGrafter"/>
</dbReference>
<accession>A0AAE3NBD9</accession>
<evidence type="ECO:0000313" key="9">
    <source>
        <dbReference type="Proteomes" id="UP001212602"/>
    </source>
</evidence>
<reference evidence="8" key="1">
    <citation type="submission" date="2023-01" db="EMBL/GenBank/DDBJ databases">
        <title>Xenophilus mangrovi sp. nov., isolated from soil of Mangrove nature reserve.</title>
        <authorList>
            <person name="Xu S."/>
            <person name="Liu Z."/>
            <person name="Xu Y."/>
        </authorList>
    </citation>
    <scope>NUCLEOTIDE SEQUENCE</scope>
    <source>
        <strain evidence="8">YW8</strain>
    </source>
</reference>
<dbReference type="PANTHER" id="PTHR38782:SF1">
    <property type="entry name" value="SIGMA-E FACTOR REGULATORY PROTEIN RSEB"/>
    <property type="match status" value="1"/>
</dbReference>
<name>A0AAE3NBD9_9BURK</name>
<dbReference type="InterPro" id="IPR033436">
    <property type="entry name" value="MucB/RseB_C"/>
</dbReference>
<evidence type="ECO:0000256" key="1">
    <source>
        <dbReference type="ARBA" id="ARBA00004418"/>
    </source>
</evidence>
<dbReference type="GO" id="GO:0045152">
    <property type="term" value="F:antisigma factor binding"/>
    <property type="evidence" value="ECO:0007669"/>
    <property type="project" value="TreeGrafter"/>
</dbReference>
<feature type="chain" id="PRO_5041904098" evidence="5">
    <location>
        <begin position="18"/>
        <end position="348"/>
    </location>
</feature>
<dbReference type="InterPro" id="IPR005588">
    <property type="entry name" value="MucB_RseB"/>
</dbReference>
<sequence length="348" mass="38683">MCVALAAALTTATVTWAQQPRAMDRQEPANLAGPPDTQNFGVMDWLRRMHEAARQSNYVGTFVVSAATGNLSSARIWHACEGELQVERVEALSGPQRITYRRQDRVQTFFPESRLVKSERREILDVFPNLRGVSDAQIEALYSAQRLGHGRVAGIEADVVQLAARDPWRYGYRVWSERRTGLIVKLQTLNNTGQVVEQSAFSELQLDAPLSASSLAQMMDKTAGYTEHQTVLKRTTAEKEGWALREAVPGFLPVSCYRRAMAGAKDRDPQQRMVQWTFSDGLATVSLFIEPAPAAVAREDSLMVLGATHTLVRRLTEPGGEGWWVTAVGEVPAQTLDQFVSRLVRVSR</sequence>
<keyword evidence="4" id="KW-0574">Periplasm</keyword>
<evidence type="ECO:0000313" key="8">
    <source>
        <dbReference type="EMBL" id="MDA7416534.1"/>
    </source>
</evidence>
<evidence type="ECO:0000256" key="2">
    <source>
        <dbReference type="ARBA" id="ARBA00008150"/>
    </source>
</evidence>
<keyword evidence="9" id="KW-1185">Reference proteome</keyword>
<feature type="domain" description="MucB/RseB C-terminal" evidence="7">
    <location>
        <begin position="237"/>
        <end position="342"/>
    </location>
</feature>
<dbReference type="PIRSF" id="PIRSF005427">
    <property type="entry name" value="RseB"/>
    <property type="match status" value="1"/>
</dbReference>
<keyword evidence="3 5" id="KW-0732">Signal</keyword>
<dbReference type="Gene3D" id="3.30.200.100">
    <property type="entry name" value="MucB/RseB, C-terminal domain"/>
    <property type="match status" value="1"/>
</dbReference>
<comment type="subcellular location">
    <subcellularLocation>
        <location evidence="1">Periplasm</location>
    </subcellularLocation>
</comment>
<evidence type="ECO:0000259" key="7">
    <source>
        <dbReference type="Pfam" id="PF17188"/>
    </source>
</evidence>
<dbReference type="InterPro" id="IPR038484">
    <property type="entry name" value="MucB/RseB_C_sf"/>
</dbReference>
<dbReference type="Gene3D" id="2.50.20.10">
    <property type="entry name" value="Lipoprotein localisation LolA/LolB/LppX"/>
    <property type="match status" value="1"/>
</dbReference>
<feature type="domain" description="MucB/RseB N-terminal" evidence="6">
    <location>
        <begin position="43"/>
        <end position="219"/>
    </location>
</feature>
<dbReference type="Pfam" id="PF03888">
    <property type="entry name" value="MucB_RseB"/>
    <property type="match status" value="1"/>
</dbReference>
<dbReference type="PANTHER" id="PTHR38782">
    <property type="match status" value="1"/>
</dbReference>
<organism evidence="8 9">
    <name type="scientific">Xenophilus arseniciresistens</name>
    <dbReference type="NCBI Taxonomy" id="1283306"/>
    <lineage>
        <taxon>Bacteria</taxon>
        <taxon>Pseudomonadati</taxon>
        <taxon>Pseudomonadota</taxon>
        <taxon>Betaproteobacteria</taxon>
        <taxon>Burkholderiales</taxon>
        <taxon>Comamonadaceae</taxon>
        <taxon>Xenophilus</taxon>
    </lineage>
</organism>
<dbReference type="Pfam" id="PF17188">
    <property type="entry name" value="MucB_RseB_C"/>
    <property type="match status" value="1"/>
</dbReference>
<dbReference type="EMBL" id="JAQIPB010000003">
    <property type="protein sequence ID" value="MDA7416534.1"/>
    <property type="molecule type" value="Genomic_DNA"/>
</dbReference>
<comment type="similarity">
    <text evidence="2">Belongs to the RseB family.</text>
</comment>
<dbReference type="InterPro" id="IPR033434">
    <property type="entry name" value="MucB/RseB_N"/>
</dbReference>
<gene>
    <name evidence="8" type="ORF">PGB34_09150</name>
</gene>
<evidence type="ECO:0000259" key="6">
    <source>
        <dbReference type="Pfam" id="PF03888"/>
    </source>
</evidence>